<evidence type="ECO:0000256" key="1">
    <source>
        <dbReference type="ARBA" id="ARBA00023125"/>
    </source>
</evidence>
<dbReference type="GO" id="GO:0003700">
    <property type="term" value="F:DNA-binding transcription factor activity"/>
    <property type="evidence" value="ECO:0007669"/>
    <property type="project" value="TreeGrafter"/>
</dbReference>
<dbReference type="OrthoDB" id="9808360at2"/>
<dbReference type="InterPro" id="IPR036390">
    <property type="entry name" value="WH_DNA-bd_sf"/>
</dbReference>
<dbReference type="HOGENOM" id="CLU_107144_0_1_0"/>
<organism evidence="2">
    <name type="scientific">Solibacter usitatus (strain Ellin6076)</name>
    <dbReference type="NCBI Taxonomy" id="234267"/>
    <lineage>
        <taxon>Bacteria</taxon>
        <taxon>Pseudomonadati</taxon>
        <taxon>Acidobacteriota</taxon>
        <taxon>Terriglobia</taxon>
        <taxon>Bryobacterales</taxon>
        <taxon>Solibacteraceae</taxon>
        <taxon>Candidatus Solibacter</taxon>
    </lineage>
</organism>
<dbReference type="PANTHER" id="PTHR33221:SF5">
    <property type="entry name" value="HTH-TYPE TRANSCRIPTIONAL REGULATOR ISCR"/>
    <property type="match status" value="1"/>
</dbReference>
<dbReference type="PROSITE" id="PS51197">
    <property type="entry name" value="HTH_RRF2_2"/>
    <property type="match status" value="1"/>
</dbReference>
<dbReference type="Pfam" id="PF02082">
    <property type="entry name" value="Rrf2"/>
    <property type="match status" value="1"/>
</dbReference>
<gene>
    <name evidence="2" type="ordered locus">Acid_5883</name>
</gene>
<keyword evidence="1" id="KW-0238">DNA-binding</keyword>
<dbReference type="EMBL" id="CP000473">
    <property type="protein sequence ID" value="ABJ86825.1"/>
    <property type="molecule type" value="Genomic_DNA"/>
</dbReference>
<evidence type="ECO:0000313" key="2">
    <source>
        <dbReference type="EMBL" id="ABJ86825.1"/>
    </source>
</evidence>
<dbReference type="GO" id="GO:0003677">
    <property type="term" value="F:DNA binding"/>
    <property type="evidence" value="ECO:0007669"/>
    <property type="project" value="UniProtKB-KW"/>
</dbReference>
<dbReference type="GO" id="GO:0005829">
    <property type="term" value="C:cytosol"/>
    <property type="evidence" value="ECO:0007669"/>
    <property type="project" value="TreeGrafter"/>
</dbReference>
<dbReference type="KEGG" id="sus:Acid_5883"/>
<dbReference type="SUPFAM" id="SSF46785">
    <property type="entry name" value="Winged helix' DNA-binding domain"/>
    <property type="match status" value="1"/>
</dbReference>
<dbReference type="NCBIfam" id="TIGR00738">
    <property type="entry name" value="rrf2_super"/>
    <property type="match status" value="1"/>
</dbReference>
<dbReference type="STRING" id="234267.Acid_5883"/>
<accession>Q01U45</accession>
<protein>
    <submittedName>
        <fullName evidence="2">Transcriptional regulator, BadM/Rrf2 family</fullName>
    </submittedName>
</protein>
<dbReference type="AlphaFoldDB" id="Q01U45"/>
<reference evidence="2" key="1">
    <citation type="submission" date="2006-10" db="EMBL/GenBank/DDBJ databases">
        <title>Complete sequence of Solibacter usitatus Ellin6076.</title>
        <authorList>
            <consortium name="US DOE Joint Genome Institute"/>
            <person name="Copeland A."/>
            <person name="Lucas S."/>
            <person name="Lapidus A."/>
            <person name="Barry K."/>
            <person name="Detter J.C."/>
            <person name="Glavina del Rio T."/>
            <person name="Hammon N."/>
            <person name="Israni S."/>
            <person name="Dalin E."/>
            <person name="Tice H."/>
            <person name="Pitluck S."/>
            <person name="Thompson L.S."/>
            <person name="Brettin T."/>
            <person name="Bruce D."/>
            <person name="Han C."/>
            <person name="Tapia R."/>
            <person name="Gilna P."/>
            <person name="Schmutz J."/>
            <person name="Larimer F."/>
            <person name="Land M."/>
            <person name="Hauser L."/>
            <person name="Kyrpides N."/>
            <person name="Mikhailova N."/>
            <person name="Janssen P.H."/>
            <person name="Kuske C.R."/>
            <person name="Richardson P."/>
        </authorList>
    </citation>
    <scope>NUCLEOTIDE SEQUENCE</scope>
    <source>
        <strain evidence="2">Ellin6076</strain>
    </source>
</reference>
<dbReference type="Gene3D" id="1.10.10.10">
    <property type="entry name" value="Winged helix-like DNA-binding domain superfamily/Winged helix DNA-binding domain"/>
    <property type="match status" value="1"/>
</dbReference>
<dbReference type="InterPro" id="IPR000944">
    <property type="entry name" value="Tscrpt_reg_Rrf2"/>
</dbReference>
<dbReference type="InParanoid" id="Q01U45"/>
<sequence length="141" mass="15767">MHTSVKGEYALQAIFDLASQRSGEPIRIADIAQRQKIPQKFLELILASLKQAGFVESRRGAEGGYLLSRPADSLTVGEVLRYVEGPQGKSRKGRKGPATPFSDMWEQVDAAVSSVIDKTTFADLQRAWQEQQNKYVLNWEI</sequence>
<dbReference type="eggNOG" id="COG1959">
    <property type="taxonomic scope" value="Bacteria"/>
</dbReference>
<proteinExistence type="predicted"/>
<dbReference type="InterPro" id="IPR036388">
    <property type="entry name" value="WH-like_DNA-bd_sf"/>
</dbReference>
<dbReference type="PANTHER" id="PTHR33221">
    <property type="entry name" value="WINGED HELIX-TURN-HELIX TRANSCRIPTIONAL REGULATOR, RRF2 FAMILY"/>
    <property type="match status" value="1"/>
</dbReference>
<name>Q01U45_SOLUE</name>